<dbReference type="PANTHER" id="PTHR30349">
    <property type="entry name" value="PHAGE INTEGRASE-RELATED"/>
    <property type="match status" value="1"/>
</dbReference>
<evidence type="ECO:0000313" key="9">
    <source>
        <dbReference type="EMBL" id="HJB13964.1"/>
    </source>
</evidence>
<dbReference type="GO" id="GO:0015074">
    <property type="term" value="P:DNA integration"/>
    <property type="evidence" value="ECO:0007669"/>
    <property type="project" value="UniProtKB-KW"/>
</dbReference>
<evidence type="ECO:0000256" key="1">
    <source>
        <dbReference type="ARBA" id="ARBA00003283"/>
    </source>
</evidence>
<dbReference type="InterPro" id="IPR002104">
    <property type="entry name" value="Integrase_catalytic"/>
</dbReference>
<feature type="domain" description="Tyr recombinase" evidence="7">
    <location>
        <begin position="201"/>
        <end position="388"/>
    </location>
</feature>
<evidence type="ECO:0000256" key="5">
    <source>
        <dbReference type="ARBA" id="ARBA00023172"/>
    </source>
</evidence>
<dbReference type="InterPro" id="IPR044068">
    <property type="entry name" value="CB"/>
</dbReference>
<dbReference type="InterPro" id="IPR010998">
    <property type="entry name" value="Integrase_recombinase_N"/>
</dbReference>
<dbReference type="Gene3D" id="1.10.150.130">
    <property type="match status" value="1"/>
</dbReference>
<dbReference type="Pfam" id="PF14659">
    <property type="entry name" value="Phage_int_SAM_3"/>
    <property type="match status" value="1"/>
</dbReference>
<protein>
    <submittedName>
        <fullName evidence="9">Site-specific integrase</fullName>
    </submittedName>
</protein>
<gene>
    <name evidence="9" type="ORF">H9787_09675</name>
</gene>
<keyword evidence="5" id="KW-0233">DNA recombination</keyword>
<dbReference type="SUPFAM" id="SSF56349">
    <property type="entry name" value="DNA breaking-rejoining enzymes"/>
    <property type="match status" value="1"/>
</dbReference>
<dbReference type="GO" id="GO:0006310">
    <property type="term" value="P:DNA recombination"/>
    <property type="evidence" value="ECO:0007669"/>
    <property type="project" value="UniProtKB-KW"/>
</dbReference>
<reference evidence="9" key="2">
    <citation type="submission" date="2021-04" db="EMBL/GenBank/DDBJ databases">
        <authorList>
            <person name="Gilroy R."/>
        </authorList>
    </citation>
    <scope>NUCLEOTIDE SEQUENCE</scope>
    <source>
        <strain evidence="9">ChiBcec18-1249</strain>
    </source>
</reference>
<evidence type="ECO:0000256" key="3">
    <source>
        <dbReference type="ARBA" id="ARBA00022908"/>
    </source>
</evidence>
<comment type="caution">
    <text evidence="9">The sequence shown here is derived from an EMBL/GenBank/DDBJ whole genome shotgun (WGS) entry which is preliminary data.</text>
</comment>
<evidence type="ECO:0000256" key="4">
    <source>
        <dbReference type="ARBA" id="ARBA00023125"/>
    </source>
</evidence>
<reference evidence="9" key="1">
    <citation type="journal article" date="2021" name="PeerJ">
        <title>Extensive microbial diversity within the chicken gut microbiome revealed by metagenomics and culture.</title>
        <authorList>
            <person name="Gilroy R."/>
            <person name="Ravi A."/>
            <person name="Getino M."/>
            <person name="Pursley I."/>
            <person name="Horton D.L."/>
            <person name="Alikhan N.F."/>
            <person name="Baker D."/>
            <person name="Gharbi K."/>
            <person name="Hall N."/>
            <person name="Watson M."/>
            <person name="Adriaenssens E.M."/>
            <person name="Foster-Nyarko E."/>
            <person name="Jarju S."/>
            <person name="Secka A."/>
            <person name="Antonio M."/>
            <person name="Oren A."/>
            <person name="Chaudhuri R.R."/>
            <person name="La Ragione R."/>
            <person name="Hildebrand F."/>
            <person name="Pallen M.J."/>
        </authorList>
    </citation>
    <scope>NUCLEOTIDE SEQUENCE</scope>
    <source>
        <strain evidence="9">ChiBcec18-1249</strain>
    </source>
</reference>
<dbReference type="AlphaFoldDB" id="A0A9D2LJN5"/>
<dbReference type="InterPro" id="IPR013762">
    <property type="entry name" value="Integrase-like_cat_sf"/>
</dbReference>
<evidence type="ECO:0000259" key="8">
    <source>
        <dbReference type="PROSITE" id="PS51900"/>
    </source>
</evidence>
<dbReference type="EMBL" id="DWZJ01000088">
    <property type="protein sequence ID" value="HJB13964.1"/>
    <property type="molecule type" value="Genomic_DNA"/>
</dbReference>
<dbReference type="InterPro" id="IPR004107">
    <property type="entry name" value="Integrase_SAM-like_N"/>
</dbReference>
<proteinExistence type="inferred from homology"/>
<evidence type="ECO:0000259" key="7">
    <source>
        <dbReference type="PROSITE" id="PS51898"/>
    </source>
</evidence>
<evidence type="ECO:0000313" key="10">
    <source>
        <dbReference type="Proteomes" id="UP000823824"/>
    </source>
</evidence>
<dbReference type="InterPro" id="IPR011010">
    <property type="entry name" value="DNA_brk_join_enz"/>
</dbReference>
<sequence>MSNRKNRGDGSIRKRSDGRWEGRYTAGRNEETGKLIYKSVLARTQAECKRQLREAVWNREHKATPLTGLAQETQGTSAPQMNCQEYTVAQWLQTWYDLYAKQNIRESTQIQYSYFMNQLVIPQIGEVPLSQLTGLRLQILYQDLRINGRVHSQKRASSGLSPKTVRSVHMFLHAALEQAVRAGIIAKNPTMECKPPKLDRKEMKVIQPEQIGDYLQAAAERNVLPLFFLELTTGLRRGELLALLWSDLDPQNRSVSVTKSVSRLNGKLVVSQPKTQHSIRTLIVPQQAVDLLIQEHSLHPNNPYLFPSPTTGTMYSPETVARIHKRILRDAGLEDCRFHDLRHTFATVALQNGVDIKTLSGMLGHYSSGFTLDTYTHVTRKMQEEAAEKMGQFMEMKL</sequence>
<comment type="similarity">
    <text evidence="2">Belongs to the 'phage' integrase family.</text>
</comment>
<dbReference type="PANTHER" id="PTHR30349:SF64">
    <property type="entry name" value="PROPHAGE INTEGRASE INTD-RELATED"/>
    <property type="match status" value="1"/>
</dbReference>
<keyword evidence="4 6" id="KW-0238">DNA-binding</keyword>
<dbReference type="PROSITE" id="PS51900">
    <property type="entry name" value="CB"/>
    <property type="match status" value="1"/>
</dbReference>
<dbReference type="PROSITE" id="PS51898">
    <property type="entry name" value="TYR_RECOMBINASE"/>
    <property type="match status" value="1"/>
</dbReference>
<dbReference type="GO" id="GO:0003677">
    <property type="term" value="F:DNA binding"/>
    <property type="evidence" value="ECO:0007669"/>
    <property type="project" value="UniProtKB-UniRule"/>
</dbReference>
<dbReference type="Proteomes" id="UP000823824">
    <property type="component" value="Unassembled WGS sequence"/>
</dbReference>
<dbReference type="CDD" id="cd01189">
    <property type="entry name" value="INT_ICEBs1_C_like"/>
    <property type="match status" value="1"/>
</dbReference>
<keyword evidence="3" id="KW-0229">DNA integration</keyword>
<comment type="function">
    <text evidence="1">Site-specific tyrosine recombinase, which acts by catalyzing the cutting and rejoining of the recombining DNA molecules.</text>
</comment>
<feature type="domain" description="Core-binding (CB)" evidence="8">
    <location>
        <begin position="86"/>
        <end position="180"/>
    </location>
</feature>
<dbReference type="Pfam" id="PF00589">
    <property type="entry name" value="Phage_integrase"/>
    <property type="match status" value="1"/>
</dbReference>
<dbReference type="Gene3D" id="1.10.443.10">
    <property type="entry name" value="Intergrase catalytic core"/>
    <property type="match status" value="1"/>
</dbReference>
<evidence type="ECO:0000256" key="2">
    <source>
        <dbReference type="ARBA" id="ARBA00008857"/>
    </source>
</evidence>
<dbReference type="InterPro" id="IPR050090">
    <property type="entry name" value="Tyrosine_recombinase_XerCD"/>
</dbReference>
<evidence type="ECO:0000256" key="6">
    <source>
        <dbReference type="PROSITE-ProRule" id="PRU01248"/>
    </source>
</evidence>
<organism evidence="9 10">
    <name type="scientific">Candidatus Oscillibacter excrementigallinarum</name>
    <dbReference type="NCBI Taxonomy" id="2838716"/>
    <lineage>
        <taxon>Bacteria</taxon>
        <taxon>Bacillati</taxon>
        <taxon>Bacillota</taxon>
        <taxon>Clostridia</taxon>
        <taxon>Eubacteriales</taxon>
        <taxon>Oscillospiraceae</taxon>
        <taxon>Oscillibacter</taxon>
    </lineage>
</organism>
<accession>A0A9D2LJN5</accession>
<name>A0A9D2LJN5_9FIRM</name>